<dbReference type="InterPro" id="IPR023214">
    <property type="entry name" value="HAD_sf"/>
</dbReference>
<gene>
    <name evidence="1" type="ORF">ACFQJC_01105</name>
</gene>
<comment type="caution">
    <text evidence="1">The sequence shown here is derived from an EMBL/GenBank/DDBJ whole genome shotgun (WGS) entry which is preliminary data.</text>
</comment>
<dbReference type="PANTHER" id="PTHR43434:SF1">
    <property type="entry name" value="PHOSPHOGLYCOLATE PHOSPHATASE"/>
    <property type="match status" value="1"/>
</dbReference>
<dbReference type="PANTHER" id="PTHR43434">
    <property type="entry name" value="PHOSPHOGLYCOLATE PHOSPHATASE"/>
    <property type="match status" value="1"/>
</dbReference>
<dbReference type="Gene3D" id="1.10.150.240">
    <property type="entry name" value="Putative phosphatase, domain 2"/>
    <property type="match status" value="1"/>
</dbReference>
<dbReference type="AlphaFoldDB" id="A0ABD5ZAA3"/>
<dbReference type="Gene3D" id="3.40.50.1000">
    <property type="entry name" value="HAD superfamily/HAD-like"/>
    <property type="match status" value="1"/>
</dbReference>
<dbReference type="InterPro" id="IPR050155">
    <property type="entry name" value="HAD-like_hydrolase_sf"/>
</dbReference>
<name>A0ABD5ZAA3_9EURY</name>
<organism evidence="1 2">
    <name type="scientific">Haloferax namakaokahaiae</name>
    <dbReference type="NCBI Taxonomy" id="1748331"/>
    <lineage>
        <taxon>Archaea</taxon>
        <taxon>Methanobacteriati</taxon>
        <taxon>Methanobacteriota</taxon>
        <taxon>Stenosarchaea group</taxon>
        <taxon>Halobacteria</taxon>
        <taxon>Halobacteriales</taxon>
        <taxon>Haloferacaceae</taxon>
        <taxon>Haloferax</taxon>
    </lineage>
</organism>
<reference evidence="1 2" key="1">
    <citation type="journal article" date="2019" name="Int. J. Syst. Evol. Microbiol.">
        <title>The Global Catalogue of Microorganisms (GCM) 10K type strain sequencing project: providing services to taxonomists for standard genome sequencing and annotation.</title>
        <authorList>
            <consortium name="The Broad Institute Genomics Platform"/>
            <consortium name="The Broad Institute Genome Sequencing Center for Infectious Disease"/>
            <person name="Wu L."/>
            <person name="Ma J."/>
        </authorList>
    </citation>
    <scope>NUCLEOTIDE SEQUENCE [LARGE SCALE GENOMIC DNA]</scope>
    <source>
        <strain evidence="1 2">DSM 29988</strain>
    </source>
</reference>
<dbReference type="SUPFAM" id="SSF56784">
    <property type="entry name" value="HAD-like"/>
    <property type="match status" value="1"/>
</dbReference>
<proteinExistence type="predicted"/>
<keyword evidence="2" id="KW-1185">Reference proteome</keyword>
<dbReference type="SFLD" id="SFLDG01129">
    <property type="entry name" value="C1.5:_HAD__Beta-PGM__Phosphata"/>
    <property type="match status" value="1"/>
</dbReference>
<sequence>MTHTEFADFEAIVYDLDGTLVDLRVDWNETANDAVAVLRDHGIDARSMDLWRMLDVADEEGLRDEIETVLARHERSGARESDRLPLADFLPDDDVPSGVCSLNCEASCLVALDVHGLDDHVDAVVGRDTVATRKPDPEPLLATLTRMDVSPESAVFVGDSHRDEVTADRAGVAFRYVDGGPSGQ</sequence>
<dbReference type="InterPro" id="IPR036412">
    <property type="entry name" value="HAD-like_sf"/>
</dbReference>
<dbReference type="Pfam" id="PF13419">
    <property type="entry name" value="HAD_2"/>
    <property type="match status" value="1"/>
</dbReference>
<protein>
    <submittedName>
        <fullName evidence="1">HAD family hydrolase</fullName>
        <ecNumber evidence="1">3.-.-.-</ecNumber>
    </submittedName>
</protein>
<dbReference type="EMBL" id="JBHTAA010000001">
    <property type="protein sequence ID" value="MFC7202096.1"/>
    <property type="molecule type" value="Genomic_DNA"/>
</dbReference>
<evidence type="ECO:0000313" key="2">
    <source>
        <dbReference type="Proteomes" id="UP001596481"/>
    </source>
</evidence>
<keyword evidence="1" id="KW-0378">Hydrolase</keyword>
<dbReference type="EC" id="3.-.-.-" evidence="1"/>
<dbReference type="GO" id="GO:0016787">
    <property type="term" value="F:hydrolase activity"/>
    <property type="evidence" value="ECO:0007669"/>
    <property type="project" value="UniProtKB-KW"/>
</dbReference>
<dbReference type="InterPro" id="IPR041492">
    <property type="entry name" value="HAD_2"/>
</dbReference>
<evidence type="ECO:0000313" key="1">
    <source>
        <dbReference type="EMBL" id="MFC7202096.1"/>
    </source>
</evidence>
<dbReference type="InterPro" id="IPR023198">
    <property type="entry name" value="PGP-like_dom2"/>
</dbReference>
<accession>A0ABD5ZAA3</accession>
<dbReference type="SFLD" id="SFLDS00003">
    <property type="entry name" value="Haloacid_Dehalogenase"/>
    <property type="match status" value="1"/>
</dbReference>
<dbReference type="Proteomes" id="UP001596481">
    <property type="component" value="Unassembled WGS sequence"/>
</dbReference>
<dbReference type="RefSeq" id="WP_390221402.1">
    <property type="nucleotide sequence ID" value="NZ_JBHTAA010000001.1"/>
</dbReference>